<accession>A0A7Z0DLH6</accession>
<dbReference type="RefSeq" id="WP_179658137.1">
    <property type="nucleotide sequence ID" value="NZ_JACBZR010000001.1"/>
</dbReference>
<dbReference type="EMBL" id="JACBZR010000001">
    <property type="protein sequence ID" value="NYI77678.1"/>
    <property type="molecule type" value="Genomic_DNA"/>
</dbReference>
<dbReference type="SUPFAM" id="SSF46689">
    <property type="entry name" value="Homeodomain-like"/>
    <property type="match status" value="1"/>
</dbReference>
<dbReference type="InterPro" id="IPR009057">
    <property type="entry name" value="Homeodomain-like_sf"/>
</dbReference>
<organism evidence="4 5">
    <name type="scientific">Nocardioides panzhihuensis</name>
    <dbReference type="NCBI Taxonomy" id="860243"/>
    <lineage>
        <taxon>Bacteria</taxon>
        <taxon>Bacillati</taxon>
        <taxon>Actinomycetota</taxon>
        <taxon>Actinomycetes</taxon>
        <taxon>Propionibacteriales</taxon>
        <taxon>Nocardioidaceae</taxon>
        <taxon>Nocardioides</taxon>
    </lineage>
</organism>
<comment type="caution">
    <text evidence="4">The sequence shown here is derived from an EMBL/GenBank/DDBJ whole genome shotgun (WGS) entry which is preliminary data.</text>
</comment>
<dbReference type="Gene3D" id="1.10.10.60">
    <property type="entry name" value="Homeodomain-like"/>
    <property type="match status" value="1"/>
</dbReference>
<evidence type="ECO:0000313" key="5">
    <source>
        <dbReference type="Proteomes" id="UP000564496"/>
    </source>
</evidence>
<dbReference type="InterPro" id="IPR053142">
    <property type="entry name" value="PchR_regulatory_protein"/>
</dbReference>
<dbReference type="PANTHER" id="PTHR47893:SF1">
    <property type="entry name" value="REGULATORY PROTEIN PCHR"/>
    <property type="match status" value="1"/>
</dbReference>
<keyword evidence="5" id="KW-1185">Reference proteome</keyword>
<evidence type="ECO:0000256" key="2">
    <source>
        <dbReference type="ARBA" id="ARBA00023163"/>
    </source>
</evidence>
<dbReference type="PANTHER" id="PTHR47893">
    <property type="entry name" value="REGULATORY PROTEIN PCHR"/>
    <property type="match status" value="1"/>
</dbReference>
<proteinExistence type="predicted"/>
<gene>
    <name evidence="4" type="ORF">BJ988_002326</name>
</gene>
<dbReference type="InterPro" id="IPR035418">
    <property type="entry name" value="AraC-bd_2"/>
</dbReference>
<dbReference type="AlphaFoldDB" id="A0A7Z0DLH6"/>
<name>A0A7Z0DLH6_9ACTN</name>
<dbReference type="GO" id="GO:0043565">
    <property type="term" value="F:sequence-specific DNA binding"/>
    <property type="evidence" value="ECO:0007669"/>
    <property type="project" value="InterPro"/>
</dbReference>
<sequence length="349" mass="37945">MSALLDVSGRPSTEDAILQSLTAYKRYETYDLAVAEAGIRQFMAPGRLSVRRGDRDNVDARAYYADTGAVGVGRMSYGAEVRVDRQADSRYLGVTIPLSGTIRVWRGGEVVEAKAGESLVVIAADGHFRAEWSADCDALMLRMTTSSLARAAGALTGEWESGRPPRFVHQVLPLEEGYAVHAAARLLAQILGQYEDIAVVPNALLHQLSEHALSAALLGLEHDLSAPTQRTFRAAPSSAVRSAIRLIDGEDGEVFNVNELARHVGITVRALELGFRRVLDETPYQYMRRTRLERAHRDLLAADATNGTTVTEVATRWGFFHTGRFAASYKATFGVMPSVTLSASQTGHG</sequence>
<dbReference type="Pfam" id="PF12833">
    <property type="entry name" value="HTH_18"/>
    <property type="match status" value="1"/>
</dbReference>
<keyword evidence="2" id="KW-0804">Transcription</keyword>
<feature type="domain" description="HTH araC/xylS-type" evidence="3">
    <location>
        <begin position="241"/>
        <end position="343"/>
    </location>
</feature>
<evidence type="ECO:0000313" key="4">
    <source>
        <dbReference type="EMBL" id="NYI77678.1"/>
    </source>
</evidence>
<dbReference type="InterPro" id="IPR018060">
    <property type="entry name" value="HTH_AraC"/>
</dbReference>
<dbReference type="PROSITE" id="PS01124">
    <property type="entry name" value="HTH_ARAC_FAMILY_2"/>
    <property type="match status" value="1"/>
</dbReference>
<evidence type="ECO:0000259" key="3">
    <source>
        <dbReference type="PROSITE" id="PS01124"/>
    </source>
</evidence>
<dbReference type="Proteomes" id="UP000564496">
    <property type="component" value="Unassembled WGS sequence"/>
</dbReference>
<keyword evidence="4" id="KW-0238">DNA-binding</keyword>
<evidence type="ECO:0000256" key="1">
    <source>
        <dbReference type="ARBA" id="ARBA00023015"/>
    </source>
</evidence>
<dbReference type="SMART" id="SM00342">
    <property type="entry name" value="HTH_ARAC"/>
    <property type="match status" value="1"/>
</dbReference>
<keyword evidence="1" id="KW-0805">Transcription regulation</keyword>
<protein>
    <submittedName>
        <fullName evidence="4">AraC-like DNA-binding protein</fullName>
    </submittedName>
</protein>
<dbReference type="Pfam" id="PF14525">
    <property type="entry name" value="AraC_binding_2"/>
    <property type="match status" value="1"/>
</dbReference>
<reference evidence="4 5" key="1">
    <citation type="submission" date="2020-07" db="EMBL/GenBank/DDBJ databases">
        <title>Sequencing the genomes of 1000 actinobacteria strains.</title>
        <authorList>
            <person name="Klenk H.-P."/>
        </authorList>
    </citation>
    <scope>NUCLEOTIDE SEQUENCE [LARGE SCALE GENOMIC DNA]</scope>
    <source>
        <strain evidence="4 5">DSM 26487</strain>
    </source>
</reference>
<dbReference type="GO" id="GO:0003700">
    <property type="term" value="F:DNA-binding transcription factor activity"/>
    <property type="evidence" value="ECO:0007669"/>
    <property type="project" value="InterPro"/>
</dbReference>